<protein>
    <recommendedName>
        <fullName evidence="8">Amino acid transporter transmembrane domain-containing protein</fullName>
    </recommendedName>
</protein>
<proteinExistence type="predicted"/>
<sequence length="272" mass="29545">MAENTGTGHNYAHHNNQVFNVDATPQNGSKLFDDDGRLKRTGTVWTASAHIITAVIGSGVLSLAWATAQLGWVAGPTVMILFSIVTYYTSALLAECYRSGDPVSGKRNYTYMDAVRANLGGIQVKLCGLLQYINLFGVAIGYTIAASISMLAIKRSNCFHEKGEKSTCHISANPYMIIFGIAEIIFSQIPDFDQIWWLSIVAAVMSFTYSTIGLGLGIAKVVVNGKIRGSLTGISIGMVTETEKVWRTFQSLGDIAFAYSYSMILIEIQVIT</sequence>
<keyword evidence="6 7" id="KW-0472">Membrane</keyword>
<dbReference type="PANTHER" id="PTHR48017">
    <property type="entry name" value="OS05G0424000 PROTEIN-RELATED"/>
    <property type="match status" value="1"/>
</dbReference>
<dbReference type="Pfam" id="PF01490">
    <property type="entry name" value="Aa_trans"/>
    <property type="match status" value="1"/>
</dbReference>
<comment type="subcellular location">
    <subcellularLocation>
        <location evidence="1">Membrane</location>
    </subcellularLocation>
</comment>
<keyword evidence="5 7" id="KW-1133">Transmembrane helix</keyword>
<keyword evidence="3 7" id="KW-0812">Transmembrane</keyword>
<feature type="transmembrane region" description="Helical" evidence="7">
    <location>
        <begin position="72"/>
        <end position="94"/>
    </location>
</feature>
<organism evidence="9">
    <name type="scientific">Opuntia streptacantha</name>
    <name type="common">Prickly pear cactus</name>
    <name type="synonym">Opuntia cardona</name>
    <dbReference type="NCBI Taxonomy" id="393608"/>
    <lineage>
        <taxon>Eukaryota</taxon>
        <taxon>Viridiplantae</taxon>
        <taxon>Streptophyta</taxon>
        <taxon>Embryophyta</taxon>
        <taxon>Tracheophyta</taxon>
        <taxon>Spermatophyta</taxon>
        <taxon>Magnoliopsida</taxon>
        <taxon>eudicotyledons</taxon>
        <taxon>Gunneridae</taxon>
        <taxon>Pentapetalae</taxon>
        <taxon>Caryophyllales</taxon>
        <taxon>Cactineae</taxon>
        <taxon>Cactaceae</taxon>
        <taxon>Opuntioideae</taxon>
        <taxon>Opuntia</taxon>
    </lineage>
</organism>
<dbReference type="GO" id="GO:0016020">
    <property type="term" value="C:membrane"/>
    <property type="evidence" value="ECO:0007669"/>
    <property type="project" value="UniProtKB-SubCell"/>
</dbReference>
<evidence type="ECO:0000256" key="1">
    <source>
        <dbReference type="ARBA" id="ARBA00004370"/>
    </source>
</evidence>
<feature type="domain" description="Amino acid transporter transmembrane" evidence="8">
    <location>
        <begin position="40"/>
        <end position="269"/>
    </location>
</feature>
<feature type="transmembrane region" description="Helical" evidence="7">
    <location>
        <begin position="172"/>
        <end position="189"/>
    </location>
</feature>
<evidence type="ECO:0000313" key="9">
    <source>
        <dbReference type="EMBL" id="MBA4679337.1"/>
    </source>
</evidence>
<evidence type="ECO:0000256" key="4">
    <source>
        <dbReference type="ARBA" id="ARBA00022970"/>
    </source>
</evidence>
<dbReference type="GO" id="GO:0006865">
    <property type="term" value="P:amino acid transport"/>
    <property type="evidence" value="ECO:0007669"/>
    <property type="project" value="UniProtKB-KW"/>
</dbReference>
<dbReference type="InterPro" id="IPR013057">
    <property type="entry name" value="AA_transpt_TM"/>
</dbReference>
<evidence type="ECO:0000256" key="6">
    <source>
        <dbReference type="ARBA" id="ARBA00023136"/>
    </source>
</evidence>
<name>A0A7C9B047_OPUST</name>
<evidence type="ECO:0000256" key="7">
    <source>
        <dbReference type="SAM" id="Phobius"/>
    </source>
</evidence>
<accession>A0A7C9B047</accession>
<keyword evidence="4" id="KW-0029">Amino-acid transport</keyword>
<evidence type="ECO:0000256" key="3">
    <source>
        <dbReference type="ARBA" id="ARBA00022692"/>
    </source>
</evidence>
<reference evidence="9" key="2">
    <citation type="submission" date="2020-07" db="EMBL/GenBank/DDBJ databases">
        <authorList>
            <person name="Vera ALvarez R."/>
            <person name="Arias-Moreno D.M."/>
            <person name="Jimenez-Jacinto V."/>
            <person name="Jimenez-Bremont J.F."/>
            <person name="Swaminathan K."/>
            <person name="Moose S.P."/>
            <person name="Guerrero-Gonzalez M.L."/>
            <person name="Marino-Ramirez L."/>
            <person name="Landsman D."/>
            <person name="Rodriguez-Kessler M."/>
            <person name="Delgado-Sanchez P."/>
        </authorList>
    </citation>
    <scope>NUCLEOTIDE SEQUENCE</scope>
    <source>
        <tissue evidence="9">Cladode</tissue>
    </source>
</reference>
<dbReference type="AlphaFoldDB" id="A0A7C9B047"/>
<reference evidence="9" key="1">
    <citation type="journal article" date="2013" name="J. Plant Res.">
        <title>Effect of fungi and light on seed germination of three Opuntia species from semiarid lands of central Mexico.</title>
        <authorList>
            <person name="Delgado-Sanchez P."/>
            <person name="Jimenez-Bremont J.F."/>
            <person name="Guerrero-Gonzalez Mde L."/>
            <person name="Flores J."/>
        </authorList>
    </citation>
    <scope>NUCLEOTIDE SEQUENCE</scope>
    <source>
        <tissue evidence="9">Cladode</tissue>
    </source>
</reference>
<feature type="transmembrane region" description="Helical" evidence="7">
    <location>
        <begin position="195"/>
        <end position="219"/>
    </location>
</feature>
<keyword evidence="2" id="KW-0813">Transport</keyword>
<dbReference type="EMBL" id="GISG01283052">
    <property type="protein sequence ID" value="MBA4679337.1"/>
    <property type="molecule type" value="Transcribed_RNA"/>
</dbReference>
<evidence type="ECO:0000256" key="2">
    <source>
        <dbReference type="ARBA" id="ARBA00022448"/>
    </source>
</evidence>
<evidence type="ECO:0000256" key="5">
    <source>
        <dbReference type="ARBA" id="ARBA00022989"/>
    </source>
</evidence>
<feature type="transmembrane region" description="Helical" evidence="7">
    <location>
        <begin position="44"/>
        <end position="65"/>
    </location>
</feature>
<feature type="transmembrane region" description="Helical" evidence="7">
    <location>
        <begin position="129"/>
        <end position="151"/>
    </location>
</feature>
<evidence type="ECO:0000259" key="8">
    <source>
        <dbReference type="Pfam" id="PF01490"/>
    </source>
</evidence>